<dbReference type="EMBL" id="LAZR01036953">
    <property type="protein sequence ID" value="KKL23495.1"/>
    <property type="molecule type" value="Genomic_DNA"/>
</dbReference>
<evidence type="ECO:0000313" key="1">
    <source>
        <dbReference type="EMBL" id="KKL23495.1"/>
    </source>
</evidence>
<feature type="non-terminal residue" evidence="1">
    <location>
        <position position="1"/>
    </location>
</feature>
<accession>A0A0F9BNQ3</accession>
<reference evidence="1" key="1">
    <citation type="journal article" date="2015" name="Nature">
        <title>Complex archaea that bridge the gap between prokaryotes and eukaryotes.</title>
        <authorList>
            <person name="Spang A."/>
            <person name="Saw J.H."/>
            <person name="Jorgensen S.L."/>
            <person name="Zaremba-Niedzwiedzka K."/>
            <person name="Martijn J."/>
            <person name="Lind A.E."/>
            <person name="van Eijk R."/>
            <person name="Schleper C."/>
            <person name="Guy L."/>
            <person name="Ettema T.J."/>
        </authorList>
    </citation>
    <scope>NUCLEOTIDE SEQUENCE</scope>
</reference>
<proteinExistence type="predicted"/>
<gene>
    <name evidence="1" type="ORF">LCGC14_2424830</name>
</gene>
<comment type="caution">
    <text evidence="1">The sequence shown here is derived from an EMBL/GenBank/DDBJ whole genome shotgun (WGS) entry which is preliminary data.</text>
</comment>
<sequence length="51" mass="6136">DQPGYELNYSHVRYFTTETQPEEVPSAKHFYKPARPIRSRLIRILIENFAR</sequence>
<dbReference type="AlphaFoldDB" id="A0A0F9BNQ3"/>
<organism evidence="1">
    <name type="scientific">marine sediment metagenome</name>
    <dbReference type="NCBI Taxonomy" id="412755"/>
    <lineage>
        <taxon>unclassified sequences</taxon>
        <taxon>metagenomes</taxon>
        <taxon>ecological metagenomes</taxon>
    </lineage>
</organism>
<name>A0A0F9BNQ3_9ZZZZ</name>
<protein>
    <submittedName>
        <fullName evidence="1">Uncharacterized protein</fullName>
    </submittedName>
</protein>